<proteinExistence type="predicted"/>
<name>A0A5B7HYL4_PORTR</name>
<gene>
    <name evidence="1" type="ORF">E2C01_070907</name>
</gene>
<protein>
    <submittedName>
        <fullName evidence="1">Uncharacterized protein</fullName>
    </submittedName>
</protein>
<comment type="caution">
    <text evidence="1">The sequence shown here is derived from an EMBL/GenBank/DDBJ whole genome shotgun (WGS) entry which is preliminary data.</text>
</comment>
<sequence length="75" mass="8712">MYNLHKKQVLTLKLQNYWECTRRKACILFYNDSRPSSTSWAMAQVGGHALSTSTACRLLWRKATSRGASRDHPRR</sequence>
<dbReference type="Proteomes" id="UP000324222">
    <property type="component" value="Unassembled WGS sequence"/>
</dbReference>
<organism evidence="1 2">
    <name type="scientific">Portunus trituberculatus</name>
    <name type="common">Swimming crab</name>
    <name type="synonym">Neptunus trituberculatus</name>
    <dbReference type="NCBI Taxonomy" id="210409"/>
    <lineage>
        <taxon>Eukaryota</taxon>
        <taxon>Metazoa</taxon>
        <taxon>Ecdysozoa</taxon>
        <taxon>Arthropoda</taxon>
        <taxon>Crustacea</taxon>
        <taxon>Multicrustacea</taxon>
        <taxon>Malacostraca</taxon>
        <taxon>Eumalacostraca</taxon>
        <taxon>Eucarida</taxon>
        <taxon>Decapoda</taxon>
        <taxon>Pleocyemata</taxon>
        <taxon>Brachyura</taxon>
        <taxon>Eubrachyura</taxon>
        <taxon>Portunoidea</taxon>
        <taxon>Portunidae</taxon>
        <taxon>Portuninae</taxon>
        <taxon>Portunus</taxon>
    </lineage>
</organism>
<dbReference type="EMBL" id="VSRR010043517">
    <property type="protein sequence ID" value="MPC76492.1"/>
    <property type="molecule type" value="Genomic_DNA"/>
</dbReference>
<reference evidence="1 2" key="1">
    <citation type="submission" date="2019-05" db="EMBL/GenBank/DDBJ databases">
        <title>Another draft genome of Portunus trituberculatus and its Hox gene families provides insights of decapod evolution.</title>
        <authorList>
            <person name="Jeong J.-H."/>
            <person name="Song I."/>
            <person name="Kim S."/>
            <person name="Choi T."/>
            <person name="Kim D."/>
            <person name="Ryu S."/>
            <person name="Kim W."/>
        </authorList>
    </citation>
    <scope>NUCLEOTIDE SEQUENCE [LARGE SCALE GENOMIC DNA]</scope>
    <source>
        <tissue evidence="1">Muscle</tissue>
    </source>
</reference>
<evidence type="ECO:0000313" key="1">
    <source>
        <dbReference type="EMBL" id="MPC76492.1"/>
    </source>
</evidence>
<keyword evidence="2" id="KW-1185">Reference proteome</keyword>
<evidence type="ECO:0000313" key="2">
    <source>
        <dbReference type="Proteomes" id="UP000324222"/>
    </source>
</evidence>
<dbReference type="AlphaFoldDB" id="A0A5B7HYL4"/>
<accession>A0A5B7HYL4</accession>